<gene>
    <name evidence="3" type="primary">LOC130462631</name>
</gene>
<dbReference type="InterPro" id="IPR043502">
    <property type="entry name" value="DNA/RNA_pol_sf"/>
</dbReference>
<dbReference type="InterPro" id="IPR012337">
    <property type="entry name" value="RNaseH-like_sf"/>
</dbReference>
<dbReference type="InterPro" id="IPR041588">
    <property type="entry name" value="Integrase_H2C2"/>
</dbReference>
<dbReference type="PANTHER" id="PTHR37984">
    <property type="entry name" value="PROTEIN CBG26694"/>
    <property type="match status" value="1"/>
</dbReference>
<feature type="domain" description="Integrase catalytic" evidence="1">
    <location>
        <begin position="392"/>
        <end position="551"/>
    </location>
</feature>
<evidence type="ECO:0000259" key="1">
    <source>
        <dbReference type="PROSITE" id="PS50994"/>
    </source>
</evidence>
<dbReference type="Gene3D" id="3.30.70.270">
    <property type="match status" value="2"/>
</dbReference>
<dbReference type="Proteomes" id="UP000813463">
    <property type="component" value="Chromosome 1"/>
</dbReference>
<reference evidence="2" key="1">
    <citation type="journal article" date="2021" name="Nat. Commun.">
        <title>Genomic analyses provide insights into spinach domestication and the genetic basis of agronomic traits.</title>
        <authorList>
            <person name="Cai X."/>
            <person name="Sun X."/>
            <person name="Xu C."/>
            <person name="Sun H."/>
            <person name="Wang X."/>
            <person name="Ge C."/>
            <person name="Zhang Z."/>
            <person name="Wang Q."/>
            <person name="Fei Z."/>
            <person name="Jiao C."/>
            <person name="Wang Q."/>
        </authorList>
    </citation>
    <scope>NUCLEOTIDE SEQUENCE [LARGE SCALE GENOMIC DNA]</scope>
    <source>
        <strain evidence="2">cv. Varoflay</strain>
    </source>
</reference>
<dbReference type="SUPFAM" id="SSF53098">
    <property type="entry name" value="Ribonuclease H-like"/>
    <property type="match status" value="1"/>
</dbReference>
<dbReference type="InterPro" id="IPR001584">
    <property type="entry name" value="Integrase_cat-core"/>
</dbReference>
<name>A0ABM3QVA5_SPIOL</name>
<dbReference type="Gene3D" id="3.30.420.10">
    <property type="entry name" value="Ribonuclease H-like superfamily/Ribonuclease H"/>
    <property type="match status" value="1"/>
</dbReference>
<dbReference type="Gene3D" id="3.10.10.10">
    <property type="entry name" value="HIV Type 1 Reverse Transcriptase, subunit A, domain 1"/>
    <property type="match status" value="1"/>
</dbReference>
<evidence type="ECO:0000313" key="3">
    <source>
        <dbReference type="RefSeq" id="XP_056687296.1"/>
    </source>
</evidence>
<dbReference type="InterPro" id="IPR036397">
    <property type="entry name" value="RNaseH_sf"/>
</dbReference>
<dbReference type="InterPro" id="IPR043128">
    <property type="entry name" value="Rev_trsase/Diguanyl_cyclase"/>
</dbReference>
<dbReference type="InterPro" id="IPR050951">
    <property type="entry name" value="Retrovirus_Pol_polyprotein"/>
</dbReference>
<proteinExistence type="predicted"/>
<dbReference type="Pfam" id="PF17921">
    <property type="entry name" value="Integrase_H2C2"/>
    <property type="match status" value="1"/>
</dbReference>
<dbReference type="Gene3D" id="1.10.340.70">
    <property type="match status" value="1"/>
</dbReference>
<protein>
    <recommendedName>
        <fullName evidence="1">Integrase catalytic domain-containing protein</fullName>
    </recommendedName>
</protein>
<dbReference type="SUPFAM" id="SSF56672">
    <property type="entry name" value="DNA/RNA polymerases"/>
    <property type="match status" value="2"/>
</dbReference>
<keyword evidence="2" id="KW-1185">Reference proteome</keyword>
<dbReference type="Pfam" id="PF00665">
    <property type="entry name" value="rve"/>
    <property type="match status" value="1"/>
</dbReference>
<dbReference type="Pfam" id="PF00078">
    <property type="entry name" value="RVT_1"/>
    <property type="match status" value="2"/>
</dbReference>
<dbReference type="RefSeq" id="XP_056687296.1">
    <property type="nucleotide sequence ID" value="XM_056831318.1"/>
</dbReference>
<dbReference type="PROSITE" id="PS50994">
    <property type="entry name" value="INTEGRASE"/>
    <property type="match status" value="1"/>
</dbReference>
<dbReference type="GeneID" id="130462631"/>
<organism evidence="2 3">
    <name type="scientific">Spinacia oleracea</name>
    <name type="common">Spinach</name>
    <dbReference type="NCBI Taxonomy" id="3562"/>
    <lineage>
        <taxon>Eukaryota</taxon>
        <taxon>Viridiplantae</taxon>
        <taxon>Streptophyta</taxon>
        <taxon>Embryophyta</taxon>
        <taxon>Tracheophyta</taxon>
        <taxon>Spermatophyta</taxon>
        <taxon>Magnoliopsida</taxon>
        <taxon>eudicotyledons</taxon>
        <taxon>Gunneridae</taxon>
        <taxon>Pentapetalae</taxon>
        <taxon>Caryophyllales</taxon>
        <taxon>Chenopodiaceae</taxon>
        <taxon>Chenopodioideae</taxon>
        <taxon>Anserineae</taxon>
        <taxon>Spinacia</taxon>
    </lineage>
</organism>
<sequence length="561" mass="64230">MICHKLDVDVEARPIKQRKMNYSSEKNKSIAEEVKKLQEAGFIEPCMYPKWLANVVMVKKANEYVDDSIVKSIKEEDHIKDLAETFGNLRKYKMKLNPKKCVFGVKSAKFLGFMVSERGIDANPDKVQEALDLPEPETKRDKGRNVEVYVDDSIVKSIKEEDHIKDLAETFDNLRKYKMKLNPKRCVFGVKSAKFMGFMVSERGIHANPDKVHEALDLPESETKRDVQRLTSSSTLIDLNTSVHVEVYQERSIDLPPPTVCNLRPEPSWMDAIIAYKEKGELPEDKLQARKLKRFNRWFIIYAHGELMRKSFSSPLLKCVGPTDADYILREVHLGICGNHIGGRSVAHKALRAGYSWPTMVSEAKTMTRKCEKCQKFASAIHQPAQTLQSILYPLPFSKWGLDIIGPFPSAVNQKKWLIVRVDYFSIYIEAEAVSAITETQVRKIIWQNIITRFDIPRLMVFDHGKQFDNTPLQNWCKQFGIHLAYSAVCHPQRNGKAEAANKLILNALKKRVEDEKSKWLEEFPGTLWSLRTTEKEAIGRTPFNLVYGAEAVIPVSKQKA</sequence>
<reference evidence="3" key="2">
    <citation type="submission" date="2025-08" db="UniProtKB">
        <authorList>
            <consortium name="RefSeq"/>
        </authorList>
    </citation>
    <scope>IDENTIFICATION</scope>
    <source>
        <tissue evidence="3">Leaf</tissue>
    </source>
</reference>
<dbReference type="InterPro" id="IPR000477">
    <property type="entry name" value="RT_dom"/>
</dbReference>
<evidence type="ECO:0000313" key="2">
    <source>
        <dbReference type="Proteomes" id="UP000813463"/>
    </source>
</evidence>
<dbReference type="PANTHER" id="PTHR37984:SF5">
    <property type="entry name" value="PROTEIN NYNRIN-LIKE"/>
    <property type="match status" value="1"/>
</dbReference>
<accession>A0ABM3QVA5</accession>